<evidence type="ECO:0000259" key="2">
    <source>
        <dbReference type="SMART" id="SM00382"/>
    </source>
</evidence>
<dbReference type="Pfam" id="PF00004">
    <property type="entry name" value="AAA"/>
    <property type="match status" value="1"/>
</dbReference>
<dbReference type="Gene3D" id="3.40.50.300">
    <property type="entry name" value="P-loop containing nucleotide triphosphate hydrolases"/>
    <property type="match status" value="1"/>
</dbReference>
<name>A0A8F8KRE4_9VIRU</name>
<dbReference type="GO" id="GO:0005524">
    <property type="term" value="F:ATP binding"/>
    <property type="evidence" value="ECO:0007669"/>
    <property type="project" value="InterPro"/>
</dbReference>
<dbReference type="GO" id="GO:0016887">
    <property type="term" value="F:ATP hydrolysis activity"/>
    <property type="evidence" value="ECO:0007669"/>
    <property type="project" value="InterPro"/>
</dbReference>
<dbReference type="InterPro" id="IPR003593">
    <property type="entry name" value="AAA+_ATPase"/>
</dbReference>
<organism evidence="3">
    <name type="scientific">Clandestinovirus</name>
    <dbReference type="NCBI Taxonomy" id="2831644"/>
    <lineage>
        <taxon>Viruses</taxon>
    </lineage>
</organism>
<evidence type="ECO:0000256" key="1">
    <source>
        <dbReference type="SAM" id="MobiDB-lite"/>
    </source>
</evidence>
<feature type="region of interest" description="Disordered" evidence="1">
    <location>
        <begin position="121"/>
        <end position="141"/>
    </location>
</feature>
<evidence type="ECO:0000313" key="3">
    <source>
        <dbReference type="EMBL" id="QYA18784.1"/>
    </source>
</evidence>
<dbReference type="InterPro" id="IPR050304">
    <property type="entry name" value="MT-severing_AAA_ATPase"/>
</dbReference>
<dbReference type="SMART" id="SM00382">
    <property type="entry name" value="AAA"/>
    <property type="match status" value="1"/>
</dbReference>
<dbReference type="EMBL" id="MZ420154">
    <property type="protein sequence ID" value="QYA18784.1"/>
    <property type="molecule type" value="Genomic_DNA"/>
</dbReference>
<reference evidence="3" key="1">
    <citation type="submission" date="2021-06" db="EMBL/GenBank/DDBJ databases">
        <authorList>
            <person name="Rolland C."/>
        </authorList>
    </citation>
    <scope>NUCLEOTIDE SEQUENCE</scope>
    <source>
        <strain evidence="3">347.936635</strain>
    </source>
</reference>
<gene>
    <name evidence="3" type="ORF">KOM_12_516</name>
</gene>
<dbReference type="InterPro" id="IPR027417">
    <property type="entry name" value="P-loop_NTPase"/>
</dbReference>
<accession>A0A8F8KRE4</accession>
<feature type="domain" description="AAA+ ATPase" evidence="2">
    <location>
        <begin position="198"/>
        <end position="347"/>
    </location>
</feature>
<sequence>MSRTIRTRNGGKRGTIDTVIVDLETEIDNISIFELDKMADGEKKNLINDLQTLVKLYELRGPVGREGATETMYKASLILQKLQTDKKMKTNWDMRSMLASMGNMGAPVINQVVQQVAPAAPVQQGAPNADGQKGEGKSDDDQLESTFRNMIIDLGSEGVDLYINEDIMVMGNEGVWGKLKTKMEVAVKLPNAVPDVNKLNAVLVYGPPGTGKTAYARQLAALRINGMENAKFMSVAASAVESKYHGESARNVRALWKVARESVEYEPKGDYKGRLVRPVVIFFDEFDALFSGGDHSKPVQNEFLTQMEGLLSKNRGIFFMAATNSFAKIPSNVMNRFSETIWLGLPGLLENTSAKTVRDLFTYDYANGYWELSKIIESTILRYEAPNTFYRSYDPNGDVPDWVDKTSENALALGQKLANVVLAKDNGHIEPIENTSDTNSEPTQFRVIDQHTTINARSVNNTIVNILWVKNLEAAFTRLKSLSGEPSFPWILDDRERYEVNKDGQVVSFKKARLICVPVDRINSPDPAQELMDRLKDTYRDANQFRRGAMFPISASEQDRIAGMNNWMNEQNANIRVVYPIIVNGQTSIDGQIYSDDDIAAMLMPEPISASQLEEILMPTAKTYKMSELSTFSKKFAEFKEAEDDKN</sequence>
<dbReference type="SUPFAM" id="SSF52540">
    <property type="entry name" value="P-loop containing nucleoside triphosphate hydrolases"/>
    <property type="match status" value="1"/>
</dbReference>
<dbReference type="PANTHER" id="PTHR23074:SF83">
    <property type="entry name" value="VACUOLAR PROTEIN SORTING-ASSOCIATED PROTEIN 4A"/>
    <property type="match status" value="1"/>
</dbReference>
<dbReference type="InterPro" id="IPR003959">
    <property type="entry name" value="ATPase_AAA_core"/>
</dbReference>
<protein>
    <submittedName>
        <fullName evidence="3">AAA+ ATPase spastin</fullName>
    </submittedName>
</protein>
<proteinExistence type="predicted"/>
<dbReference type="PANTHER" id="PTHR23074">
    <property type="entry name" value="AAA DOMAIN-CONTAINING"/>
    <property type="match status" value="1"/>
</dbReference>